<evidence type="ECO:0000313" key="3">
    <source>
        <dbReference type="EMBL" id="AJF98529.1"/>
    </source>
</evidence>
<dbReference type="InterPro" id="IPR005519">
    <property type="entry name" value="Acid_phosphat_B-like"/>
</dbReference>
<keyword evidence="1" id="KW-0732">Signal</keyword>
<evidence type="ECO:0000256" key="1">
    <source>
        <dbReference type="ARBA" id="ARBA00022729"/>
    </source>
</evidence>
<name>A0A0B5J4H0_9VIRU</name>
<dbReference type="SUPFAM" id="SSF56784">
    <property type="entry name" value="HAD-like"/>
    <property type="match status" value="1"/>
</dbReference>
<dbReference type="KEGG" id="vg:23463446"/>
<evidence type="ECO:0000256" key="2">
    <source>
        <dbReference type="SAM" id="MobiDB-lite"/>
    </source>
</evidence>
<proteinExistence type="predicted"/>
<dbReference type="InterPro" id="IPR036412">
    <property type="entry name" value="HAD-like_sf"/>
</dbReference>
<accession>A0A0B5J4H0</accession>
<dbReference type="PANTHER" id="PTHR31284:SF10">
    <property type="entry name" value="ACID PHOSPHATASE-LIKE PROTEIN"/>
    <property type="match status" value="1"/>
</dbReference>
<protein>
    <submittedName>
        <fullName evidence="3">Acid phosphatase</fullName>
    </submittedName>
</protein>
<dbReference type="GeneID" id="23463446"/>
<evidence type="ECO:0000313" key="4">
    <source>
        <dbReference type="Proteomes" id="UP000202511"/>
    </source>
</evidence>
<feature type="compositionally biased region" description="Basic and acidic residues" evidence="2">
    <location>
        <begin position="68"/>
        <end position="77"/>
    </location>
</feature>
<dbReference type="InterPro" id="IPR023214">
    <property type="entry name" value="HAD_sf"/>
</dbReference>
<dbReference type="Gene3D" id="3.40.50.1000">
    <property type="entry name" value="HAD superfamily/HAD-like"/>
    <property type="match status" value="1"/>
</dbReference>
<dbReference type="EMBL" id="KP136319">
    <property type="protein sequence ID" value="AJF98529.1"/>
    <property type="molecule type" value="Genomic_DNA"/>
</dbReference>
<sequence>MKSLFFWVGGDAGRHSDFLQKPPTRWQPGPAAGCTYSNDTVSRCLWKDWPTATSRPISTKQQQRHTQRRDDGAKMADRPPLPLPPTDAGPVCFVQTAAAAIDGAVALALSTLVTASCRLGNRNDDSDVEWYMSGGAYGLALEHVVVDGYRAIRAHLSALRADATASGGPAPVPLVVFDVDDTLLSTRSRRRLQPAVTMGPYGTARDAFLPPLEPVVRLYQQLWNDGVRTAIVTGRWATESNTTLANLCQVGVGSWDHALFRTPGVTDAYLSARNYKQHQRARLTAGGYEIVGVVGDQHSDMTYDMPGVVNIKLPNPMYTIY</sequence>
<dbReference type="PANTHER" id="PTHR31284">
    <property type="entry name" value="ACID PHOSPHATASE-LIKE PROTEIN"/>
    <property type="match status" value="1"/>
</dbReference>
<organism evidence="3 4">
    <name type="scientific">Pandoravirus inopinatum</name>
    <dbReference type="NCBI Taxonomy" id="1605721"/>
    <lineage>
        <taxon>Viruses</taxon>
        <taxon>Pandoravirus</taxon>
    </lineage>
</organism>
<dbReference type="Proteomes" id="UP000202511">
    <property type="component" value="Segment"/>
</dbReference>
<dbReference type="Pfam" id="PF03767">
    <property type="entry name" value="Acid_phosphat_B"/>
    <property type="match status" value="1"/>
</dbReference>
<feature type="region of interest" description="Disordered" evidence="2">
    <location>
        <begin position="54"/>
        <end position="85"/>
    </location>
</feature>
<dbReference type="RefSeq" id="YP_009120764.1">
    <property type="nucleotide sequence ID" value="NC_026440.1"/>
</dbReference>
<reference evidence="3 4" key="1">
    <citation type="journal article" date="2015" name="Parasitol. Res.">
        <title>Viruses in close associations with free-living amoebae.</title>
        <authorList>
            <person name="Scheid P."/>
        </authorList>
    </citation>
    <scope>NUCLEOTIDE SEQUENCE [LARGE SCALE GENOMIC DNA]</scope>
    <source>
        <strain evidence="3">KlaHel</strain>
    </source>
</reference>